<evidence type="ECO:0000259" key="1">
    <source>
        <dbReference type="Pfam" id="PF00078"/>
    </source>
</evidence>
<sequence length="237" mass="27116">MDNIGDEYNQFVEHLKDCTSHVHLPPHHLREHGHVIPEILSSEVRHAVISLKRKEFAIEALDNQGVPTQYIKVLRELYSNFTNGISPFYKNIIIDVKRGVRQVDTISPKTFTATLKNAMRKLEWDDRGVKVDGRQLHHLRFADDIVLISSSISQAERMLTKFDETCGCFSLLLKLEKLCSCEKEWMGCPTYAQRNEDIRISNAAATFIWVMDMKNDLTLSCVGGNERVGELVRASRT</sequence>
<dbReference type="InterPro" id="IPR000477">
    <property type="entry name" value="RT_dom"/>
</dbReference>
<dbReference type="EMBL" id="JAVFWL010000006">
    <property type="protein sequence ID" value="KAK6767014.1"/>
    <property type="molecule type" value="Genomic_DNA"/>
</dbReference>
<dbReference type="Proteomes" id="UP001303046">
    <property type="component" value="Unassembled WGS sequence"/>
</dbReference>
<dbReference type="Pfam" id="PF00078">
    <property type="entry name" value="RVT_1"/>
    <property type="match status" value="1"/>
</dbReference>
<comment type="caution">
    <text evidence="2">The sequence shown here is derived from an EMBL/GenBank/DDBJ whole genome shotgun (WGS) entry which is preliminary data.</text>
</comment>
<evidence type="ECO:0000313" key="2">
    <source>
        <dbReference type="EMBL" id="KAK6767014.1"/>
    </source>
</evidence>
<evidence type="ECO:0000313" key="3">
    <source>
        <dbReference type="Proteomes" id="UP001303046"/>
    </source>
</evidence>
<keyword evidence="3" id="KW-1185">Reference proteome</keyword>
<protein>
    <recommendedName>
        <fullName evidence="1">Reverse transcriptase domain-containing protein</fullName>
    </recommendedName>
</protein>
<reference evidence="2 3" key="1">
    <citation type="submission" date="2023-08" db="EMBL/GenBank/DDBJ databases">
        <title>A Necator americanus chromosomal reference genome.</title>
        <authorList>
            <person name="Ilik V."/>
            <person name="Petrzelkova K.J."/>
            <person name="Pardy F."/>
            <person name="Fuh T."/>
            <person name="Niatou-Singa F.S."/>
            <person name="Gouil Q."/>
            <person name="Baker L."/>
            <person name="Ritchie M.E."/>
            <person name="Jex A.R."/>
            <person name="Gazzola D."/>
            <person name="Li H."/>
            <person name="Toshio Fujiwara R."/>
            <person name="Zhan B."/>
            <person name="Aroian R.V."/>
            <person name="Pafco B."/>
            <person name="Schwarz E.M."/>
        </authorList>
    </citation>
    <scope>NUCLEOTIDE SEQUENCE [LARGE SCALE GENOMIC DNA]</scope>
    <source>
        <strain evidence="2 3">Aroian</strain>
        <tissue evidence="2">Whole animal</tissue>
    </source>
</reference>
<accession>A0ABR1EWH4</accession>
<dbReference type="PANTHER" id="PTHR47027:SF29">
    <property type="entry name" value="C2H2-TYPE DOMAIN-CONTAINING PROTEIN"/>
    <property type="match status" value="1"/>
</dbReference>
<proteinExistence type="predicted"/>
<organism evidence="2 3">
    <name type="scientific">Necator americanus</name>
    <name type="common">Human hookworm</name>
    <dbReference type="NCBI Taxonomy" id="51031"/>
    <lineage>
        <taxon>Eukaryota</taxon>
        <taxon>Metazoa</taxon>
        <taxon>Ecdysozoa</taxon>
        <taxon>Nematoda</taxon>
        <taxon>Chromadorea</taxon>
        <taxon>Rhabditida</taxon>
        <taxon>Rhabditina</taxon>
        <taxon>Rhabditomorpha</taxon>
        <taxon>Strongyloidea</taxon>
        <taxon>Ancylostomatidae</taxon>
        <taxon>Bunostominae</taxon>
        <taxon>Necator</taxon>
    </lineage>
</organism>
<dbReference type="PANTHER" id="PTHR47027">
    <property type="entry name" value="REVERSE TRANSCRIPTASE DOMAIN-CONTAINING PROTEIN"/>
    <property type="match status" value="1"/>
</dbReference>
<feature type="domain" description="Reverse transcriptase" evidence="1">
    <location>
        <begin position="57"/>
        <end position="181"/>
    </location>
</feature>
<gene>
    <name evidence="2" type="primary">Necator_chrX.g26510</name>
    <name evidence="2" type="ORF">RB195_026343</name>
</gene>
<name>A0ABR1EWH4_NECAM</name>